<evidence type="ECO:0000313" key="1">
    <source>
        <dbReference type="EMBL" id="ESW24095.1"/>
    </source>
</evidence>
<name>V7C480_PHAVU</name>
<dbReference type="AlphaFoldDB" id="V7C480"/>
<evidence type="ECO:0000313" key="2">
    <source>
        <dbReference type="Proteomes" id="UP000000226"/>
    </source>
</evidence>
<dbReference type="OrthoDB" id="1750937at2759"/>
<dbReference type="InterPro" id="IPR040256">
    <property type="entry name" value="At4g02000-like"/>
</dbReference>
<dbReference type="EMBL" id="CM002291">
    <property type="protein sequence ID" value="ESW24095.1"/>
    <property type="molecule type" value="Genomic_DNA"/>
</dbReference>
<protein>
    <submittedName>
        <fullName evidence="1">Uncharacterized protein</fullName>
    </submittedName>
</protein>
<dbReference type="PANTHER" id="PTHR31286:SF176">
    <property type="entry name" value="DUF4283 DOMAIN PROTEIN"/>
    <property type="match status" value="1"/>
</dbReference>
<gene>
    <name evidence="1" type="ORF">PHAVU_004G102400g</name>
</gene>
<dbReference type="Proteomes" id="UP000000226">
    <property type="component" value="Chromosome 4"/>
</dbReference>
<sequence length="158" mass="18232">ALGNTYCIPLSQIPTPCIKGNMVAIRVEEEDYLTGLEDCKTHLHGRIILCKGNKPLTHLALTKRLHLVWDAIGPWKAIPLRKGFYEFEFSSLEDMQWVVEMGSWQLSPSFLVLFAWTKEFVTSTTKSTKTQAWVRIYNLPLEYWRPRVVFSITRGIVC</sequence>
<organism evidence="1 2">
    <name type="scientific">Phaseolus vulgaris</name>
    <name type="common">Kidney bean</name>
    <name type="synonym">French bean</name>
    <dbReference type="NCBI Taxonomy" id="3885"/>
    <lineage>
        <taxon>Eukaryota</taxon>
        <taxon>Viridiplantae</taxon>
        <taxon>Streptophyta</taxon>
        <taxon>Embryophyta</taxon>
        <taxon>Tracheophyta</taxon>
        <taxon>Spermatophyta</taxon>
        <taxon>Magnoliopsida</taxon>
        <taxon>eudicotyledons</taxon>
        <taxon>Gunneridae</taxon>
        <taxon>Pentapetalae</taxon>
        <taxon>rosids</taxon>
        <taxon>fabids</taxon>
        <taxon>Fabales</taxon>
        <taxon>Fabaceae</taxon>
        <taxon>Papilionoideae</taxon>
        <taxon>50 kb inversion clade</taxon>
        <taxon>NPAAA clade</taxon>
        <taxon>indigoferoid/millettioid clade</taxon>
        <taxon>Phaseoleae</taxon>
        <taxon>Phaseolus</taxon>
    </lineage>
</organism>
<dbReference type="Gramene" id="ESW24095">
    <property type="protein sequence ID" value="ESW24095"/>
    <property type="gene ID" value="PHAVU_004G102400g"/>
</dbReference>
<proteinExistence type="predicted"/>
<dbReference type="PANTHER" id="PTHR31286">
    <property type="entry name" value="GLYCINE-RICH CELL WALL STRUCTURAL PROTEIN 1.8-LIKE"/>
    <property type="match status" value="1"/>
</dbReference>
<reference evidence="2" key="1">
    <citation type="journal article" date="2014" name="Nat. Genet.">
        <title>A reference genome for common bean and genome-wide analysis of dual domestications.</title>
        <authorList>
            <person name="Schmutz J."/>
            <person name="McClean P.E."/>
            <person name="Mamidi S."/>
            <person name="Wu G.A."/>
            <person name="Cannon S.B."/>
            <person name="Grimwood J."/>
            <person name="Jenkins J."/>
            <person name="Shu S."/>
            <person name="Song Q."/>
            <person name="Chavarro C."/>
            <person name="Torres-Torres M."/>
            <person name="Geffroy V."/>
            <person name="Moghaddam S.M."/>
            <person name="Gao D."/>
            <person name="Abernathy B."/>
            <person name="Barry K."/>
            <person name="Blair M."/>
            <person name="Brick M.A."/>
            <person name="Chovatia M."/>
            <person name="Gepts P."/>
            <person name="Goodstein D.M."/>
            <person name="Gonzales M."/>
            <person name="Hellsten U."/>
            <person name="Hyten D.L."/>
            <person name="Jia G."/>
            <person name="Kelly J.D."/>
            <person name="Kudrna D."/>
            <person name="Lee R."/>
            <person name="Richard M.M."/>
            <person name="Miklas P.N."/>
            <person name="Osorno J.M."/>
            <person name="Rodrigues J."/>
            <person name="Thareau V."/>
            <person name="Urrea C.A."/>
            <person name="Wang M."/>
            <person name="Yu Y."/>
            <person name="Zhang M."/>
            <person name="Wing R.A."/>
            <person name="Cregan P.B."/>
            <person name="Rokhsar D.S."/>
            <person name="Jackson S.A."/>
        </authorList>
    </citation>
    <scope>NUCLEOTIDE SEQUENCE [LARGE SCALE GENOMIC DNA]</scope>
    <source>
        <strain evidence="2">cv. G19833</strain>
    </source>
</reference>
<feature type="non-terminal residue" evidence="1">
    <location>
        <position position="1"/>
    </location>
</feature>
<dbReference type="OMA" id="KNDHDIG"/>
<accession>V7C480</accession>
<keyword evidence="2" id="KW-1185">Reference proteome</keyword>